<dbReference type="Proteomes" id="UP000681967">
    <property type="component" value="Unassembled WGS sequence"/>
</dbReference>
<protein>
    <submittedName>
        <fullName evidence="1">Uncharacterized protein</fullName>
    </submittedName>
</protein>
<dbReference type="EMBL" id="CAJOBI010321717">
    <property type="protein sequence ID" value="CAF5186176.1"/>
    <property type="molecule type" value="Genomic_DNA"/>
</dbReference>
<evidence type="ECO:0000313" key="2">
    <source>
        <dbReference type="EMBL" id="CAF4971664.1"/>
    </source>
</evidence>
<sequence>MCCAIAADNMSQRVPDVALECAVYGNSKRLQNTIAVFQ</sequence>
<organism evidence="1 4">
    <name type="scientific">Rotaria magnacalcarata</name>
    <dbReference type="NCBI Taxonomy" id="392030"/>
    <lineage>
        <taxon>Eukaryota</taxon>
        <taxon>Metazoa</taxon>
        <taxon>Spiralia</taxon>
        <taxon>Gnathifera</taxon>
        <taxon>Rotifera</taxon>
        <taxon>Eurotatoria</taxon>
        <taxon>Bdelloidea</taxon>
        <taxon>Philodinida</taxon>
        <taxon>Philodinidae</taxon>
        <taxon>Rotaria</taxon>
    </lineage>
</organism>
<accession>A0A816TFK3</accession>
<evidence type="ECO:0000313" key="3">
    <source>
        <dbReference type="EMBL" id="CAF5186176.1"/>
    </source>
</evidence>
<gene>
    <name evidence="2" type="ORF">BYL167_LOCUS54609</name>
    <name evidence="3" type="ORF">SMN809_LOCUS70554</name>
    <name evidence="1" type="ORF">WKI299_LOCUS19791</name>
</gene>
<evidence type="ECO:0000313" key="1">
    <source>
        <dbReference type="EMBL" id="CAF2098853.1"/>
    </source>
</evidence>
<dbReference type="Proteomes" id="UP000676336">
    <property type="component" value="Unassembled WGS sequence"/>
</dbReference>
<reference evidence="1" key="1">
    <citation type="submission" date="2021-02" db="EMBL/GenBank/DDBJ databases">
        <authorList>
            <person name="Nowell W R."/>
        </authorList>
    </citation>
    <scope>NUCLEOTIDE SEQUENCE</scope>
</reference>
<dbReference type="Proteomes" id="UP000663856">
    <property type="component" value="Unassembled WGS sequence"/>
</dbReference>
<dbReference type="EMBL" id="CAJNRF010008146">
    <property type="protein sequence ID" value="CAF2098853.1"/>
    <property type="molecule type" value="Genomic_DNA"/>
</dbReference>
<name>A0A816TFK3_9BILA</name>
<dbReference type="AlphaFoldDB" id="A0A816TFK3"/>
<feature type="non-terminal residue" evidence="1">
    <location>
        <position position="38"/>
    </location>
</feature>
<comment type="caution">
    <text evidence="1">The sequence shown here is derived from an EMBL/GenBank/DDBJ whole genome shotgun (WGS) entry which is preliminary data.</text>
</comment>
<dbReference type="EMBL" id="CAJOBH010194228">
    <property type="protein sequence ID" value="CAF4971664.1"/>
    <property type="molecule type" value="Genomic_DNA"/>
</dbReference>
<proteinExistence type="predicted"/>
<evidence type="ECO:0000313" key="4">
    <source>
        <dbReference type="Proteomes" id="UP000663856"/>
    </source>
</evidence>